<feature type="compositionally biased region" description="Polar residues" evidence="1">
    <location>
        <begin position="502"/>
        <end position="521"/>
    </location>
</feature>
<feature type="compositionally biased region" description="Polar residues" evidence="1">
    <location>
        <begin position="155"/>
        <end position="182"/>
    </location>
</feature>
<feature type="compositionally biased region" description="Polar residues" evidence="1">
    <location>
        <begin position="214"/>
        <end position="223"/>
    </location>
</feature>
<feature type="compositionally biased region" description="Polar residues" evidence="1">
    <location>
        <begin position="321"/>
        <end position="335"/>
    </location>
</feature>
<dbReference type="STRING" id="1182545.A0A072PQC7"/>
<feature type="compositionally biased region" description="Low complexity" evidence="1">
    <location>
        <begin position="363"/>
        <end position="375"/>
    </location>
</feature>
<organism evidence="2 3">
    <name type="scientific">Exophiala aquamarina CBS 119918</name>
    <dbReference type="NCBI Taxonomy" id="1182545"/>
    <lineage>
        <taxon>Eukaryota</taxon>
        <taxon>Fungi</taxon>
        <taxon>Dikarya</taxon>
        <taxon>Ascomycota</taxon>
        <taxon>Pezizomycotina</taxon>
        <taxon>Eurotiomycetes</taxon>
        <taxon>Chaetothyriomycetidae</taxon>
        <taxon>Chaetothyriales</taxon>
        <taxon>Herpotrichiellaceae</taxon>
        <taxon>Exophiala</taxon>
    </lineage>
</organism>
<feature type="region of interest" description="Disordered" evidence="1">
    <location>
        <begin position="260"/>
        <end position="408"/>
    </location>
</feature>
<evidence type="ECO:0000313" key="3">
    <source>
        <dbReference type="Proteomes" id="UP000027920"/>
    </source>
</evidence>
<evidence type="ECO:0000313" key="2">
    <source>
        <dbReference type="EMBL" id="KEF57710.1"/>
    </source>
</evidence>
<dbReference type="RefSeq" id="XP_013260300.1">
    <property type="nucleotide sequence ID" value="XM_013404846.1"/>
</dbReference>
<gene>
    <name evidence="2" type="ORF">A1O9_05628</name>
</gene>
<proteinExistence type="predicted"/>
<dbReference type="OrthoDB" id="3946796at2759"/>
<sequence length="626" mass="67992">MPRITRAALKAQAQDQGQDELQAQPLIHEDSDADAEVPVLRHPETSLNTNQDPASRPALKDITHENQPTSDDVFTDEPIVSVKKTKSKRKGTQTENNIEQTAQEAQETQTAPIPGESQQTPQSTIPSFKDGNDTTHEGVNGQESIPEQSYCEPFNTPSQVVQSPEQETSSTRQPSNTASKTPKFNPVVHVPEPLATVAIIDTVEDSFIDKIKTRSPSKMQSYSEGHHSPVSLAEQSTSQTPRIEDSVEAIDALEDAIERISQGLPRVDGLNINSPAKSTKKPPSPVTLEPRSRAPNTLKKAERTLAKNTGPSPPKAVNRPRPTSLNVSTSKTTNKPAVVVKQHKKLVVDGSKPKEAAVPQPPSLSFSSSPAKALPNMTKKRVPSTSLSTSKPGFVPAKSSKAPTKSTFSLPGEVISAKLKVQREERLKKEEEAERAKKNFKARPVPSKIADPSVKPRDNKASQGRLSIYAGGLNKENIEPPKVIVRRSRPMSMIEKPRTDPTRANSGVRRTTSVAARPSTSKVRESSIQLSSGQKSSVSKGEVIQQRATGKEVFGRNKAEIERLENERKEKEEAARKARADAAERGRQASREWAEKQKKKLAVQAASKQAAEKSGRGPSTAVSAAS</sequence>
<accession>A0A072PQC7</accession>
<comment type="caution">
    <text evidence="2">The sequence shown here is derived from an EMBL/GenBank/DDBJ whole genome shotgun (WGS) entry which is preliminary data.</text>
</comment>
<feature type="region of interest" description="Disordered" evidence="1">
    <location>
        <begin position="423"/>
        <end position="468"/>
    </location>
</feature>
<reference evidence="2 3" key="1">
    <citation type="submission" date="2013-03" db="EMBL/GenBank/DDBJ databases">
        <title>The Genome Sequence of Exophiala aquamarina CBS 119918.</title>
        <authorList>
            <consortium name="The Broad Institute Genomics Platform"/>
            <person name="Cuomo C."/>
            <person name="de Hoog S."/>
            <person name="Gorbushina A."/>
            <person name="Walker B."/>
            <person name="Young S.K."/>
            <person name="Zeng Q."/>
            <person name="Gargeya S."/>
            <person name="Fitzgerald M."/>
            <person name="Haas B."/>
            <person name="Abouelleil A."/>
            <person name="Allen A.W."/>
            <person name="Alvarado L."/>
            <person name="Arachchi H.M."/>
            <person name="Berlin A.M."/>
            <person name="Chapman S.B."/>
            <person name="Gainer-Dewar J."/>
            <person name="Goldberg J."/>
            <person name="Griggs A."/>
            <person name="Gujja S."/>
            <person name="Hansen M."/>
            <person name="Howarth C."/>
            <person name="Imamovic A."/>
            <person name="Ireland A."/>
            <person name="Larimer J."/>
            <person name="McCowan C."/>
            <person name="Murphy C."/>
            <person name="Pearson M."/>
            <person name="Poon T.W."/>
            <person name="Priest M."/>
            <person name="Roberts A."/>
            <person name="Saif S."/>
            <person name="Shea T."/>
            <person name="Sisk P."/>
            <person name="Sykes S."/>
            <person name="Wortman J."/>
            <person name="Nusbaum C."/>
            <person name="Birren B."/>
        </authorList>
    </citation>
    <scope>NUCLEOTIDE SEQUENCE [LARGE SCALE GENOMIC DNA]</scope>
    <source>
        <strain evidence="2 3">CBS 119918</strain>
    </source>
</reference>
<keyword evidence="3" id="KW-1185">Reference proteome</keyword>
<dbReference type="EMBL" id="AMGV01000004">
    <property type="protein sequence ID" value="KEF57710.1"/>
    <property type="molecule type" value="Genomic_DNA"/>
</dbReference>
<feature type="compositionally biased region" description="Basic and acidic residues" evidence="1">
    <location>
        <begin position="423"/>
        <end position="437"/>
    </location>
</feature>
<feature type="region of interest" description="Disordered" evidence="1">
    <location>
        <begin position="564"/>
        <end position="626"/>
    </location>
</feature>
<protein>
    <recommendedName>
        <fullName evidence="4">Carboxylesterase family protein</fullName>
    </recommendedName>
</protein>
<feature type="region of interest" description="Disordered" evidence="1">
    <location>
        <begin position="213"/>
        <end position="243"/>
    </location>
</feature>
<name>A0A072PQC7_9EURO</name>
<feature type="compositionally biased region" description="Polar residues" evidence="1">
    <location>
        <begin position="116"/>
        <end position="126"/>
    </location>
</feature>
<feature type="compositionally biased region" description="Low complexity" evidence="1">
    <location>
        <begin position="99"/>
        <end position="111"/>
    </location>
</feature>
<feature type="compositionally biased region" description="Low complexity" evidence="1">
    <location>
        <begin position="526"/>
        <end position="543"/>
    </location>
</feature>
<feature type="compositionally biased region" description="Basic and acidic residues" evidence="1">
    <location>
        <begin position="564"/>
        <end position="596"/>
    </location>
</feature>
<dbReference type="Proteomes" id="UP000027920">
    <property type="component" value="Unassembled WGS sequence"/>
</dbReference>
<evidence type="ECO:0000256" key="1">
    <source>
        <dbReference type="SAM" id="MobiDB-lite"/>
    </source>
</evidence>
<feature type="region of interest" description="Disordered" evidence="1">
    <location>
        <begin position="1"/>
        <end position="189"/>
    </location>
</feature>
<dbReference type="HOGENOM" id="CLU_022721_0_0_1"/>
<evidence type="ECO:0008006" key="4">
    <source>
        <dbReference type="Google" id="ProtNLM"/>
    </source>
</evidence>
<dbReference type="GeneID" id="25280553"/>
<dbReference type="AlphaFoldDB" id="A0A072PQC7"/>
<feature type="region of interest" description="Disordered" evidence="1">
    <location>
        <begin position="480"/>
        <end position="551"/>
    </location>
</feature>
<dbReference type="VEuPathDB" id="FungiDB:A1O9_05628"/>